<proteinExistence type="predicted"/>
<evidence type="ECO:0000313" key="2">
    <source>
        <dbReference type="EMBL" id="EAQ96162.1"/>
    </source>
</evidence>
<dbReference type="HOGENOM" id="CLU_1382673_0_0_6"/>
<dbReference type="AlphaFoldDB" id="A4ACX1"/>
<organism evidence="2 3">
    <name type="scientific">Congregibacter litoralis KT71</name>
    <dbReference type="NCBI Taxonomy" id="314285"/>
    <lineage>
        <taxon>Bacteria</taxon>
        <taxon>Pseudomonadati</taxon>
        <taxon>Pseudomonadota</taxon>
        <taxon>Gammaproteobacteria</taxon>
        <taxon>Cellvibrionales</taxon>
        <taxon>Halieaceae</taxon>
        <taxon>Congregibacter</taxon>
    </lineage>
</organism>
<feature type="signal peptide" evidence="1">
    <location>
        <begin position="1"/>
        <end position="24"/>
    </location>
</feature>
<gene>
    <name evidence="2" type="ORF">KT71_18891</name>
</gene>
<keyword evidence="3" id="KW-1185">Reference proteome</keyword>
<sequence length="197" mass="20635">MSINKTLSALFLAANLAAAPFAGAAHHEEAMSDHAERAMAIEIDAEVIAVDTETRELVLELPTGEQMTTIVDPQVTRLSEVAPGDFLVVTYIAAIAADLREPTEEELANPWVEGADAGVSGAEQSPGGAMISAVRAVCTIEGMNRLLGTVTIMDSRGKAHVIGDVPAQRIEQLSIGQSVVITFTQALAVGIEKADAM</sequence>
<dbReference type="RefSeq" id="WP_008296216.1">
    <property type="nucleotide sequence ID" value="NZ_CM002299.1"/>
</dbReference>
<reference evidence="2 3" key="1">
    <citation type="journal article" date="2007" name="Proc. Natl. Acad. Sci. U.S.A.">
        <title>Characterization of a marine gammaproteobacterium capable of aerobic anoxygenic photosynthesis.</title>
        <authorList>
            <person name="Fuchs B.M."/>
            <person name="Spring S."/>
            <person name="Teeling H."/>
            <person name="Quast C."/>
            <person name="Wulf J."/>
            <person name="Schattenhofer M."/>
            <person name="Yan S."/>
            <person name="Ferriera S."/>
            <person name="Johnson J."/>
            <person name="Glockner F.O."/>
            <person name="Amann R."/>
        </authorList>
    </citation>
    <scope>NUCLEOTIDE SEQUENCE [LARGE SCALE GENOMIC DNA]</scope>
    <source>
        <strain evidence="2">KT71</strain>
    </source>
</reference>
<dbReference type="Proteomes" id="UP000019205">
    <property type="component" value="Chromosome"/>
</dbReference>
<protein>
    <recommendedName>
        <fullName evidence="4">Copper-binding protein</fullName>
    </recommendedName>
</protein>
<evidence type="ECO:0000256" key="1">
    <source>
        <dbReference type="SAM" id="SignalP"/>
    </source>
</evidence>
<dbReference type="EMBL" id="AAOA02000005">
    <property type="protein sequence ID" value="EAQ96162.1"/>
    <property type="molecule type" value="Genomic_DNA"/>
</dbReference>
<evidence type="ECO:0008006" key="4">
    <source>
        <dbReference type="Google" id="ProtNLM"/>
    </source>
</evidence>
<evidence type="ECO:0000313" key="3">
    <source>
        <dbReference type="Proteomes" id="UP000019205"/>
    </source>
</evidence>
<dbReference type="OrthoDB" id="5741041at2"/>
<feature type="chain" id="PRO_5002664458" description="Copper-binding protein" evidence="1">
    <location>
        <begin position="25"/>
        <end position="197"/>
    </location>
</feature>
<accession>A4ACX1</accession>
<dbReference type="eggNOG" id="ENOG50316DT">
    <property type="taxonomic scope" value="Bacteria"/>
</dbReference>
<comment type="caution">
    <text evidence="2">The sequence shown here is derived from an EMBL/GenBank/DDBJ whole genome shotgun (WGS) entry which is preliminary data.</text>
</comment>
<name>A4ACX1_9GAMM</name>
<keyword evidence="1" id="KW-0732">Signal</keyword>
<reference evidence="2 3" key="2">
    <citation type="journal article" date="2009" name="PLoS ONE">
        <title>The photosynthetic apparatus and its regulation in the aerobic gammaproteobacterium Congregibacter litoralis gen. nov., sp. nov.</title>
        <authorList>
            <person name="Spring S."/>
            <person name="Lunsdorf H."/>
            <person name="Fuchs B.M."/>
            <person name="Tindall B.J."/>
        </authorList>
    </citation>
    <scope>NUCLEOTIDE SEQUENCE [LARGE SCALE GENOMIC DNA]</scope>
    <source>
        <strain evidence="2">KT71</strain>
    </source>
</reference>
<dbReference type="STRING" id="314285.KT71_18891"/>